<dbReference type="AlphaFoldDB" id="A0A927B5S6"/>
<gene>
    <name evidence="1" type="ORF">IC230_22780</name>
</gene>
<proteinExistence type="predicted"/>
<keyword evidence="2" id="KW-1185">Reference proteome</keyword>
<sequence>MNVPDNILDRIYDFLAEIGIKVVNRPIAQSTFLPGILIDRGTLAVDPGQLLYPGDILHEAGHIAVTPAAERYLLENDITAGHPEKQGDELAVLLWTYAACQHIGIPPEIVFHPDGYKGQSQWLLDTFADKIYIGLPLLVWMGMTKEATAEGGFPAMTTWLRQ</sequence>
<name>A0A927B5S6_9BACT</name>
<dbReference type="EMBL" id="JACXAA010000009">
    <property type="protein sequence ID" value="MBD2755747.1"/>
    <property type="molecule type" value="Genomic_DNA"/>
</dbReference>
<dbReference type="Proteomes" id="UP000653797">
    <property type="component" value="Unassembled WGS sequence"/>
</dbReference>
<evidence type="ECO:0000313" key="2">
    <source>
        <dbReference type="Proteomes" id="UP000653797"/>
    </source>
</evidence>
<protein>
    <submittedName>
        <fullName evidence="1">Uncharacterized protein</fullName>
    </submittedName>
</protein>
<evidence type="ECO:0000313" key="1">
    <source>
        <dbReference type="EMBL" id="MBD2755747.1"/>
    </source>
</evidence>
<organism evidence="1 2">
    <name type="scientific">Spirosoma validum</name>
    <dbReference type="NCBI Taxonomy" id="2771355"/>
    <lineage>
        <taxon>Bacteria</taxon>
        <taxon>Pseudomonadati</taxon>
        <taxon>Bacteroidota</taxon>
        <taxon>Cytophagia</taxon>
        <taxon>Cytophagales</taxon>
        <taxon>Cytophagaceae</taxon>
        <taxon>Spirosoma</taxon>
    </lineage>
</organism>
<dbReference type="RefSeq" id="WP_191041366.1">
    <property type="nucleotide sequence ID" value="NZ_JACXAA010000009.1"/>
</dbReference>
<reference evidence="1" key="1">
    <citation type="submission" date="2020-09" db="EMBL/GenBank/DDBJ databases">
        <authorList>
            <person name="Kim M.K."/>
        </authorList>
    </citation>
    <scope>NUCLEOTIDE SEQUENCE</scope>
    <source>
        <strain evidence="1">BT704</strain>
    </source>
</reference>
<accession>A0A927B5S6</accession>
<comment type="caution">
    <text evidence="1">The sequence shown here is derived from an EMBL/GenBank/DDBJ whole genome shotgun (WGS) entry which is preliminary data.</text>
</comment>